<sequence length="811" mass="91019">MDSTYPIRFSGFVEYKGCISVAVKSKLSIISDSKIPTVFTIQLNSLASKFLVQINPFPSNRIWFGLYPNLQIKMSLSSSIVNKKINSESLLNFFKAKLLESFGNSIVLPNMIDYVLYKYSKSDEEIYDRFDSLFEKNSDPTPNTLSTPQSQNNSSIANNISGAQNKSFYIHYSSRSERRNPRKKLQQNGRKLRKNKLGSRYNPSDIKYNYFNKNPDLIAELSIPKKLKPVKDSKSTLFGPFFPKDTLKEFLNNEKKPQKIGNERKSFEILIPEKSSSPFYNSIKRVAHFKSKSIPDLGNKISINPHSSSIAAPISETKTHAIPITESHVSKDRNQIDLKILSNLNNENEISEFETVYNLDSGFASLVPKPKFKSKLETSTSKNLEPFFDPTDNSIFKRTANIFSGISKNLFGGDHNKNLPTDKSIEKQKSLAAESHIEDELASTSEKNSKSINRDSVLLKPEFSSIGASTIFGSSNLDSSTQNELILEKLQTDIPSSFYKNQNESSTLQNSKTLNLVNSASKLKQPHEDSNFQDTLIGISYVKPNLFDNLLKEKSNQISPTFSSYGMESSIDVLDQNNSSENYVIESKGNGSPKNQRSLGSNSELFELSVQTASNQKHGIATTDSEHPKALTTGTISTRNSMENNIDCHKNMESTISSHTDEKKDFDKTKSIGSNDLDNREPKIPPKTFQPLECFDTLPPRFETFNIDSLEDSFHIPHNNTPSKPSSIFNEKLSSYNVNRASVDSLNFSKGSSIYSYDPPYDERNSRTSGLARKSRISTGLGLRVDHESGANKKAYLSHKESLKPLPEILE</sequence>
<evidence type="ECO:0008006" key="4">
    <source>
        <dbReference type="Google" id="ProtNLM"/>
    </source>
</evidence>
<dbReference type="OrthoDB" id="26740at2759"/>
<feature type="region of interest" description="Disordered" evidence="1">
    <location>
        <begin position="138"/>
        <end position="159"/>
    </location>
</feature>
<comment type="caution">
    <text evidence="2">The sequence shown here is derived from an EMBL/GenBank/DDBJ whole genome shotgun (WGS) entry which is preliminary data.</text>
</comment>
<dbReference type="Proteomes" id="UP000187455">
    <property type="component" value="Unassembled WGS sequence"/>
</dbReference>
<gene>
    <name evidence="2" type="ORF">AYI68_g3057</name>
</gene>
<proteinExistence type="predicted"/>
<feature type="compositionally biased region" description="Basic residues" evidence="1">
    <location>
        <begin position="180"/>
        <end position="197"/>
    </location>
</feature>
<feature type="compositionally biased region" description="Polar residues" evidence="1">
    <location>
        <begin position="139"/>
        <end position="148"/>
    </location>
</feature>
<organism evidence="2 3">
    <name type="scientific">Smittium mucronatum</name>
    <dbReference type="NCBI Taxonomy" id="133383"/>
    <lineage>
        <taxon>Eukaryota</taxon>
        <taxon>Fungi</taxon>
        <taxon>Fungi incertae sedis</taxon>
        <taxon>Zoopagomycota</taxon>
        <taxon>Kickxellomycotina</taxon>
        <taxon>Harpellomycetes</taxon>
        <taxon>Harpellales</taxon>
        <taxon>Legeriomycetaceae</taxon>
        <taxon>Smittium</taxon>
    </lineage>
</organism>
<dbReference type="EMBL" id="LSSL01001228">
    <property type="protein sequence ID" value="OLY82814.1"/>
    <property type="molecule type" value="Genomic_DNA"/>
</dbReference>
<evidence type="ECO:0000256" key="1">
    <source>
        <dbReference type="SAM" id="MobiDB-lite"/>
    </source>
</evidence>
<dbReference type="AlphaFoldDB" id="A0A1R0H0X9"/>
<name>A0A1R0H0X9_9FUNG</name>
<feature type="compositionally biased region" description="Low complexity" evidence="1">
    <location>
        <begin position="149"/>
        <end position="159"/>
    </location>
</feature>
<protein>
    <recommendedName>
        <fullName evidence="4">SMP-LTD domain-containing protein</fullName>
    </recommendedName>
</protein>
<reference evidence="2 3" key="1">
    <citation type="journal article" date="2016" name="Mol. Biol. Evol.">
        <title>Genome-Wide Survey of Gut Fungi (Harpellales) Reveals the First Horizontally Transferred Ubiquitin Gene from a Mosquito Host.</title>
        <authorList>
            <person name="Wang Y."/>
            <person name="White M.M."/>
            <person name="Kvist S."/>
            <person name="Moncalvo J.M."/>
        </authorList>
    </citation>
    <scope>NUCLEOTIDE SEQUENCE [LARGE SCALE GENOMIC DNA]</scope>
    <source>
        <strain evidence="2 3">ALG-7-W6</strain>
    </source>
</reference>
<feature type="region of interest" description="Disordered" evidence="1">
    <location>
        <begin position="657"/>
        <end position="692"/>
    </location>
</feature>
<accession>A0A1R0H0X9</accession>
<feature type="region of interest" description="Disordered" evidence="1">
    <location>
        <begin position="174"/>
        <end position="198"/>
    </location>
</feature>
<feature type="compositionally biased region" description="Basic and acidic residues" evidence="1">
    <location>
        <begin position="659"/>
        <end position="670"/>
    </location>
</feature>
<evidence type="ECO:0000313" key="2">
    <source>
        <dbReference type="EMBL" id="OLY82814.1"/>
    </source>
</evidence>
<dbReference type="STRING" id="133383.A0A1R0H0X9"/>
<evidence type="ECO:0000313" key="3">
    <source>
        <dbReference type="Proteomes" id="UP000187455"/>
    </source>
</evidence>
<keyword evidence="3" id="KW-1185">Reference proteome</keyword>